<dbReference type="InParanoid" id="F4S8L6"/>
<feature type="compositionally biased region" description="Polar residues" evidence="1">
    <location>
        <begin position="1"/>
        <end position="12"/>
    </location>
</feature>
<dbReference type="Proteomes" id="UP000001072">
    <property type="component" value="Unassembled WGS sequence"/>
</dbReference>
<evidence type="ECO:0000313" key="2">
    <source>
        <dbReference type="EMBL" id="EGF99048.1"/>
    </source>
</evidence>
<dbReference type="KEGG" id="mlr:MELLADRAFT_68882"/>
<feature type="region of interest" description="Disordered" evidence="1">
    <location>
        <begin position="1"/>
        <end position="106"/>
    </location>
</feature>
<accession>F4S8L6</accession>
<evidence type="ECO:0000313" key="3">
    <source>
        <dbReference type="Proteomes" id="UP000001072"/>
    </source>
</evidence>
<protein>
    <submittedName>
        <fullName evidence="2">Uncharacterized protein</fullName>
    </submittedName>
</protein>
<reference evidence="3" key="1">
    <citation type="journal article" date="2011" name="Proc. Natl. Acad. Sci. U.S.A.">
        <title>Obligate biotrophy features unraveled by the genomic analysis of rust fungi.</title>
        <authorList>
            <person name="Duplessis S."/>
            <person name="Cuomo C.A."/>
            <person name="Lin Y.-C."/>
            <person name="Aerts A."/>
            <person name="Tisserant E."/>
            <person name="Veneault-Fourrey C."/>
            <person name="Joly D.L."/>
            <person name="Hacquard S."/>
            <person name="Amselem J."/>
            <person name="Cantarel B.L."/>
            <person name="Chiu R."/>
            <person name="Coutinho P.M."/>
            <person name="Feau N."/>
            <person name="Field M."/>
            <person name="Frey P."/>
            <person name="Gelhaye E."/>
            <person name="Goldberg J."/>
            <person name="Grabherr M.G."/>
            <person name="Kodira C.D."/>
            <person name="Kohler A."/>
            <person name="Kuees U."/>
            <person name="Lindquist E.A."/>
            <person name="Lucas S.M."/>
            <person name="Mago R."/>
            <person name="Mauceli E."/>
            <person name="Morin E."/>
            <person name="Murat C."/>
            <person name="Pangilinan J.L."/>
            <person name="Park R."/>
            <person name="Pearson M."/>
            <person name="Quesneville H."/>
            <person name="Rouhier N."/>
            <person name="Sakthikumar S."/>
            <person name="Salamov A.A."/>
            <person name="Schmutz J."/>
            <person name="Selles B."/>
            <person name="Shapiro H."/>
            <person name="Tanguay P."/>
            <person name="Tuskan G.A."/>
            <person name="Henrissat B."/>
            <person name="Van de Peer Y."/>
            <person name="Rouze P."/>
            <person name="Ellis J.G."/>
            <person name="Dodds P.N."/>
            <person name="Schein J.E."/>
            <person name="Zhong S."/>
            <person name="Hamelin R.C."/>
            <person name="Grigoriev I.V."/>
            <person name="Szabo L.J."/>
            <person name="Martin F."/>
        </authorList>
    </citation>
    <scope>NUCLEOTIDE SEQUENCE [LARGE SCALE GENOMIC DNA]</scope>
    <source>
        <strain evidence="3">98AG31 / pathotype 3-4-7</strain>
    </source>
</reference>
<proteinExistence type="predicted"/>
<dbReference type="RefSeq" id="XP_007417682.1">
    <property type="nucleotide sequence ID" value="XM_007417620.1"/>
</dbReference>
<dbReference type="VEuPathDB" id="FungiDB:MELLADRAFT_68882"/>
<sequence length="106" mass="11936">MECNFPQINSTIVEEDEEGLDDDFGPISEVPDEPAPPSQDDEYDDEPNLQALVDREEDDDIIVDPVTKDEDSWDAADAEDEDPTSHIPDNVAHPTHRRESNKLDMS</sequence>
<dbReference type="HOGENOM" id="CLU_2223833_0_0_1"/>
<dbReference type="GeneID" id="18931127"/>
<gene>
    <name evidence="2" type="ORF">MELLADRAFT_68882</name>
</gene>
<organism evidence="3">
    <name type="scientific">Melampsora larici-populina (strain 98AG31 / pathotype 3-4-7)</name>
    <name type="common">Poplar leaf rust fungus</name>
    <dbReference type="NCBI Taxonomy" id="747676"/>
    <lineage>
        <taxon>Eukaryota</taxon>
        <taxon>Fungi</taxon>
        <taxon>Dikarya</taxon>
        <taxon>Basidiomycota</taxon>
        <taxon>Pucciniomycotina</taxon>
        <taxon>Pucciniomycetes</taxon>
        <taxon>Pucciniales</taxon>
        <taxon>Melampsoraceae</taxon>
        <taxon>Melampsora</taxon>
    </lineage>
</organism>
<dbReference type="AlphaFoldDB" id="F4S8L6"/>
<feature type="compositionally biased region" description="Acidic residues" evidence="1">
    <location>
        <begin position="71"/>
        <end position="82"/>
    </location>
</feature>
<feature type="compositionally biased region" description="Basic and acidic residues" evidence="1">
    <location>
        <begin position="97"/>
        <end position="106"/>
    </location>
</feature>
<dbReference type="EMBL" id="GL883165">
    <property type="protein sequence ID" value="EGF99048.1"/>
    <property type="molecule type" value="Genomic_DNA"/>
</dbReference>
<name>F4S8L6_MELLP</name>
<evidence type="ECO:0000256" key="1">
    <source>
        <dbReference type="SAM" id="MobiDB-lite"/>
    </source>
</evidence>
<feature type="compositionally biased region" description="Acidic residues" evidence="1">
    <location>
        <begin position="13"/>
        <end position="24"/>
    </location>
</feature>
<keyword evidence="3" id="KW-1185">Reference proteome</keyword>